<evidence type="ECO:0000313" key="3">
    <source>
        <dbReference type="Proteomes" id="UP000075321"/>
    </source>
</evidence>
<comment type="caution">
    <text evidence="2">The sequence shown here is derived from an EMBL/GenBank/DDBJ whole genome shotgun (WGS) entry which is preliminary data.</text>
</comment>
<reference evidence="2 3" key="1">
    <citation type="submission" date="2016-02" db="EMBL/GenBank/DDBJ databases">
        <title>Genome sequence of Halalkalicoccus paucihalophilus DSM 24557.</title>
        <authorList>
            <person name="Poehlein A."/>
            <person name="Daniel R."/>
        </authorList>
    </citation>
    <scope>NUCLEOTIDE SEQUENCE [LARGE SCALE GENOMIC DNA]</scope>
    <source>
        <strain evidence="2 3">DSM 24557</strain>
    </source>
</reference>
<sequence>MMGERITLRKIIIAPAVWVSFALLVFPLALSDIDSRLFSPLALPGYVLFVCMTVIGDILPKVRNFGFRLYWVPFIVVCYGVSLALGAGYYALCRRYTIQR</sequence>
<gene>
    <name evidence="2" type="ORF">HAPAU_39880</name>
</gene>
<protein>
    <submittedName>
        <fullName evidence="2">Uncharacterized protein</fullName>
    </submittedName>
</protein>
<accession>A0A151A8G1</accession>
<evidence type="ECO:0000256" key="1">
    <source>
        <dbReference type="SAM" id="Phobius"/>
    </source>
</evidence>
<feature type="transmembrane region" description="Helical" evidence="1">
    <location>
        <begin position="41"/>
        <end position="59"/>
    </location>
</feature>
<proteinExistence type="predicted"/>
<keyword evidence="1" id="KW-1133">Transmembrane helix</keyword>
<evidence type="ECO:0000313" key="2">
    <source>
        <dbReference type="EMBL" id="KYH23909.1"/>
    </source>
</evidence>
<organism evidence="2 3">
    <name type="scientific">Halalkalicoccus paucihalophilus</name>
    <dbReference type="NCBI Taxonomy" id="1008153"/>
    <lineage>
        <taxon>Archaea</taxon>
        <taxon>Methanobacteriati</taxon>
        <taxon>Methanobacteriota</taxon>
        <taxon>Stenosarchaea group</taxon>
        <taxon>Halobacteria</taxon>
        <taxon>Halobacteriales</taxon>
        <taxon>Halococcaceae</taxon>
        <taxon>Halalkalicoccus</taxon>
    </lineage>
</organism>
<name>A0A151A8G1_9EURY</name>
<keyword evidence="1" id="KW-0812">Transmembrane</keyword>
<keyword evidence="1" id="KW-0472">Membrane</keyword>
<dbReference type="EMBL" id="LTAZ01000017">
    <property type="protein sequence ID" value="KYH23909.1"/>
    <property type="molecule type" value="Genomic_DNA"/>
</dbReference>
<dbReference type="Proteomes" id="UP000075321">
    <property type="component" value="Unassembled WGS sequence"/>
</dbReference>
<dbReference type="AlphaFoldDB" id="A0A151A8G1"/>
<keyword evidence="3" id="KW-1185">Reference proteome</keyword>
<dbReference type="PATRIC" id="fig|1008153.3.peg.4270"/>
<feature type="transmembrane region" description="Helical" evidence="1">
    <location>
        <begin position="71"/>
        <end position="92"/>
    </location>
</feature>